<dbReference type="EMBL" id="CP014503">
    <property type="protein sequence ID" value="ANB14549.1"/>
    <property type="molecule type" value="Genomic_DNA"/>
</dbReference>
<keyword evidence="2" id="KW-0479">Metal-binding</keyword>
<dbReference type="GO" id="GO:0005634">
    <property type="term" value="C:nucleus"/>
    <property type="evidence" value="ECO:0007669"/>
    <property type="project" value="UniProtKB-SubCell"/>
</dbReference>
<evidence type="ECO:0000256" key="3">
    <source>
        <dbReference type="ARBA" id="ARBA00023015"/>
    </source>
</evidence>
<evidence type="ECO:0000313" key="7">
    <source>
        <dbReference type="Proteomes" id="UP000189580"/>
    </source>
</evidence>
<dbReference type="KEGG" id="slb:AWJ20_2146"/>
<gene>
    <name evidence="6" type="ORF">AWJ20_2146</name>
</gene>
<comment type="subcellular location">
    <subcellularLocation>
        <location evidence="1">Nucleus</location>
    </subcellularLocation>
</comment>
<organism evidence="6 7">
    <name type="scientific">Sugiyamaella lignohabitans</name>
    <dbReference type="NCBI Taxonomy" id="796027"/>
    <lineage>
        <taxon>Eukaryota</taxon>
        <taxon>Fungi</taxon>
        <taxon>Dikarya</taxon>
        <taxon>Ascomycota</taxon>
        <taxon>Saccharomycotina</taxon>
        <taxon>Dipodascomycetes</taxon>
        <taxon>Dipodascales</taxon>
        <taxon>Trichomonascaceae</taxon>
        <taxon>Sugiyamaella</taxon>
    </lineage>
</organism>
<accession>A0A167EWT7</accession>
<dbReference type="AlphaFoldDB" id="A0A167EWT7"/>
<dbReference type="InterPro" id="IPR050815">
    <property type="entry name" value="TF_fung"/>
</dbReference>
<evidence type="ECO:0000313" key="6">
    <source>
        <dbReference type="EMBL" id="ANB14549.1"/>
    </source>
</evidence>
<evidence type="ECO:0000256" key="1">
    <source>
        <dbReference type="ARBA" id="ARBA00004123"/>
    </source>
</evidence>
<dbReference type="PANTHER" id="PTHR47338">
    <property type="entry name" value="ZN(II)2CYS6 TRANSCRIPTION FACTOR (EUROFUNG)-RELATED"/>
    <property type="match status" value="1"/>
</dbReference>
<evidence type="ECO:0000256" key="4">
    <source>
        <dbReference type="ARBA" id="ARBA00023163"/>
    </source>
</evidence>
<evidence type="ECO:0000256" key="5">
    <source>
        <dbReference type="ARBA" id="ARBA00023242"/>
    </source>
</evidence>
<dbReference type="RefSeq" id="XP_018737026.1">
    <property type="nucleotide sequence ID" value="XM_018879075.1"/>
</dbReference>
<name>A0A167EWT7_9ASCO</name>
<keyword evidence="5" id="KW-0539">Nucleus</keyword>
<keyword evidence="4" id="KW-0804">Transcription</keyword>
<dbReference type="PANTHER" id="PTHR47338:SF23">
    <property type="entry name" value="ZN(II)2CYS6 TRANSCRIPTION FACTOR (EUROFUNG)"/>
    <property type="match status" value="1"/>
</dbReference>
<evidence type="ECO:0000256" key="2">
    <source>
        <dbReference type="ARBA" id="ARBA00022723"/>
    </source>
</evidence>
<dbReference type="GO" id="GO:0046872">
    <property type="term" value="F:metal ion binding"/>
    <property type="evidence" value="ECO:0007669"/>
    <property type="project" value="UniProtKB-KW"/>
</dbReference>
<dbReference type="GeneID" id="30034025"/>
<keyword evidence="3" id="KW-0805">Transcription regulation</keyword>
<dbReference type="Proteomes" id="UP000189580">
    <property type="component" value="Chromosome b"/>
</dbReference>
<dbReference type="CDD" id="cd12148">
    <property type="entry name" value="fungal_TF_MHR"/>
    <property type="match status" value="1"/>
</dbReference>
<sequence>MDRFCSAATGWNTSLTSSDVKRRLPVEGTLWRDEYDGKTPYFNISQNSLNPVDDMNALGGYAYLVEATEFLDRIVNFLRRESVDFSSSDDGFSRWFNVFQELDSMLVRWKASLPEKWQVSRVHSNGWMDQNLTLAHVTHNASVILLHQNLAYATPDERIQILSSIASETCLTAASEIATIAKKFLYYTENIVAPQFCLCIFIAARALLAHSEFFDSPLKGEFDSLLSALKEGSKRWPTDQTSQDNLAKQFMDRLEAARDSHTALNVRSAAFEDEAKLSFSFPQFPDINGILSLSNSLEPTQYLQELDRIVLWDDGVAELE</sequence>
<dbReference type="GO" id="GO:0000981">
    <property type="term" value="F:DNA-binding transcription factor activity, RNA polymerase II-specific"/>
    <property type="evidence" value="ECO:0007669"/>
    <property type="project" value="InterPro"/>
</dbReference>
<proteinExistence type="predicted"/>
<reference evidence="6 7" key="1">
    <citation type="submission" date="2016-02" db="EMBL/GenBank/DDBJ databases">
        <title>Complete genome sequence and transcriptome regulation of the pentose utilising yeast Sugiyamaella lignohabitans.</title>
        <authorList>
            <person name="Bellasio M."/>
            <person name="Peymann A."/>
            <person name="Valli M."/>
            <person name="Sipitzky M."/>
            <person name="Graf A."/>
            <person name="Sauer M."/>
            <person name="Marx H."/>
            <person name="Mattanovich D."/>
        </authorList>
    </citation>
    <scope>NUCLEOTIDE SEQUENCE [LARGE SCALE GENOMIC DNA]</scope>
    <source>
        <strain evidence="6 7">CBS 10342</strain>
    </source>
</reference>
<dbReference type="OrthoDB" id="4456959at2759"/>
<protein>
    <submittedName>
        <fullName evidence="6">Uncharacterized protein</fullName>
    </submittedName>
</protein>
<keyword evidence="7" id="KW-1185">Reference proteome</keyword>